<evidence type="ECO:0000256" key="1">
    <source>
        <dbReference type="SAM" id="MobiDB-lite"/>
    </source>
</evidence>
<proteinExistence type="predicted"/>
<evidence type="ECO:0000313" key="4">
    <source>
        <dbReference type="WBParaSite" id="Hba_11112"/>
    </source>
</evidence>
<evidence type="ECO:0000313" key="3">
    <source>
        <dbReference type="Proteomes" id="UP000095283"/>
    </source>
</evidence>
<feature type="compositionally biased region" description="Polar residues" evidence="1">
    <location>
        <begin position="139"/>
        <end position="152"/>
    </location>
</feature>
<dbReference type="Proteomes" id="UP000095283">
    <property type="component" value="Unplaced"/>
</dbReference>
<dbReference type="InterPro" id="IPR040676">
    <property type="entry name" value="DUF5641"/>
</dbReference>
<organism evidence="3 4">
    <name type="scientific">Heterorhabditis bacteriophora</name>
    <name type="common">Entomopathogenic nematode worm</name>
    <dbReference type="NCBI Taxonomy" id="37862"/>
    <lineage>
        <taxon>Eukaryota</taxon>
        <taxon>Metazoa</taxon>
        <taxon>Ecdysozoa</taxon>
        <taxon>Nematoda</taxon>
        <taxon>Chromadorea</taxon>
        <taxon>Rhabditida</taxon>
        <taxon>Rhabditina</taxon>
        <taxon>Rhabditomorpha</taxon>
        <taxon>Strongyloidea</taxon>
        <taxon>Heterorhabditidae</taxon>
        <taxon>Heterorhabditis</taxon>
    </lineage>
</organism>
<keyword evidence="3" id="KW-1185">Reference proteome</keyword>
<evidence type="ECO:0000259" key="2">
    <source>
        <dbReference type="Pfam" id="PF18701"/>
    </source>
</evidence>
<feature type="domain" description="DUF5641" evidence="2">
    <location>
        <begin position="8"/>
        <end position="104"/>
    </location>
</feature>
<accession>A0A1I7X107</accession>
<protein>
    <submittedName>
        <fullName evidence="4">DUF5641 domain-containing protein</fullName>
    </submittedName>
</protein>
<reference evidence="4" key="1">
    <citation type="submission" date="2016-11" db="UniProtKB">
        <authorList>
            <consortium name="WormBaseParasite"/>
        </authorList>
    </citation>
    <scope>IDENTIFICATION</scope>
</reference>
<feature type="compositionally biased region" description="Basic and acidic residues" evidence="1">
    <location>
        <begin position="115"/>
        <end position="125"/>
    </location>
</feature>
<dbReference type="AlphaFoldDB" id="A0A1I7X107"/>
<dbReference type="Pfam" id="PF18701">
    <property type="entry name" value="DUF5641"/>
    <property type="match status" value="1"/>
</dbReference>
<sequence>MFSHLSDAWTSIKQRLNNLWECFRREYLTSLRERSSKGLHQSRGCIRRPPQVGEVVLVDEPNIKRGRWRLARIIQTIPSQDHTVRTVEVQFANGSRNRRSIATVYLLEICSTDSSTKDRPFREYTTETQTQSELDHTTETNTKPQEVGNNESAPLPPRNTVQLEEPRNTTRYDLRTNRRLKKFEFFTLLA</sequence>
<feature type="region of interest" description="Disordered" evidence="1">
    <location>
        <begin position="115"/>
        <end position="166"/>
    </location>
</feature>
<dbReference type="WBParaSite" id="Hba_11112">
    <property type="protein sequence ID" value="Hba_11112"/>
    <property type="gene ID" value="Hba_11112"/>
</dbReference>
<name>A0A1I7X107_HETBA</name>
<dbReference type="PANTHER" id="PTHR47331">
    <property type="entry name" value="PHD-TYPE DOMAIN-CONTAINING PROTEIN"/>
    <property type="match status" value="1"/>
</dbReference>